<organism evidence="7 8">
    <name type="scientific">Theobroma cacao</name>
    <name type="common">Cacao</name>
    <name type="synonym">Cocoa</name>
    <dbReference type="NCBI Taxonomy" id="3641"/>
    <lineage>
        <taxon>Eukaryota</taxon>
        <taxon>Viridiplantae</taxon>
        <taxon>Streptophyta</taxon>
        <taxon>Embryophyta</taxon>
        <taxon>Tracheophyta</taxon>
        <taxon>Spermatophyta</taxon>
        <taxon>Magnoliopsida</taxon>
        <taxon>eudicotyledons</taxon>
        <taxon>Gunneridae</taxon>
        <taxon>Pentapetalae</taxon>
        <taxon>rosids</taxon>
        <taxon>malvids</taxon>
        <taxon>Malvales</taxon>
        <taxon>Malvaceae</taxon>
        <taxon>Byttnerioideae</taxon>
        <taxon>Theobroma</taxon>
    </lineage>
</organism>
<feature type="transmembrane region" description="Helical" evidence="6">
    <location>
        <begin position="151"/>
        <end position="173"/>
    </location>
</feature>
<evidence type="ECO:0000313" key="7">
    <source>
        <dbReference type="EMBL" id="EOX96446.1"/>
    </source>
</evidence>
<dbReference type="GO" id="GO:0016020">
    <property type="term" value="C:membrane"/>
    <property type="evidence" value="ECO:0007669"/>
    <property type="project" value="UniProtKB-SubCell"/>
</dbReference>
<dbReference type="EMBL" id="CM001879">
    <property type="protein sequence ID" value="EOX96446.1"/>
    <property type="molecule type" value="Genomic_DNA"/>
</dbReference>
<dbReference type="Gramene" id="EOX96446">
    <property type="protein sequence ID" value="EOX96446"/>
    <property type="gene ID" value="TCM_005695"/>
</dbReference>
<dbReference type="HOGENOM" id="CLU_1423812_0_0_1"/>
<gene>
    <name evidence="7" type="ORF">TCM_005695</name>
</gene>
<comment type="subcellular location">
    <subcellularLocation>
        <location evidence="1">Membrane</location>
    </subcellularLocation>
</comment>
<evidence type="ECO:0000313" key="8">
    <source>
        <dbReference type="Proteomes" id="UP000026915"/>
    </source>
</evidence>
<accession>A0A061DWJ0</accession>
<dbReference type="GO" id="GO:0009734">
    <property type="term" value="P:auxin-activated signaling pathway"/>
    <property type="evidence" value="ECO:0007669"/>
    <property type="project" value="InterPro"/>
</dbReference>
<dbReference type="PANTHER" id="PTHR32191">
    <property type="entry name" value="TETRASPANIN-8-RELATED"/>
    <property type="match status" value="1"/>
</dbReference>
<keyword evidence="4 6" id="KW-1133">Transmembrane helix</keyword>
<dbReference type="Proteomes" id="UP000026915">
    <property type="component" value="Chromosome 1"/>
</dbReference>
<dbReference type="AlphaFoldDB" id="A0A061DWJ0"/>
<evidence type="ECO:0000256" key="6">
    <source>
        <dbReference type="SAM" id="Phobius"/>
    </source>
</evidence>
<proteinExistence type="inferred from homology"/>
<reference evidence="7 8" key="1">
    <citation type="journal article" date="2013" name="Genome Biol.">
        <title>The genome sequence of the most widely cultivated cacao type and its use to identify candidate genes regulating pod color.</title>
        <authorList>
            <person name="Motamayor J.C."/>
            <person name="Mockaitis K."/>
            <person name="Schmutz J."/>
            <person name="Haiminen N."/>
            <person name="Iii D.L."/>
            <person name="Cornejo O."/>
            <person name="Findley S.D."/>
            <person name="Zheng P."/>
            <person name="Utro F."/>
            <person name="Royaert S."/>
            <person name="Saski C."/>
            <person name="Jenkins J."/>
            <person name="Podicheti R."/>
            <person name="Zhao M."/>
            <person name="Scheffler B.E."/>
            <person name="Stack J.C."/>
            <person name="Feltus F.A."/>
            <person name="Mustiga G.M."/>
            <person name="Amores F."/>
            <person name="Phillips W."/>
            <person name="Marelli J.P."/>
            <person name="May G.D."/>
            <person name="Shapiro H."/>
            <person name="Ma J."/>
            <person name="Bustamante C.D."/>
            <person name="Schnell R.J."/>
            <person name="Main D."/>
            <person name="Gilbert D."/>
            <person name="Parida L."/>
            <person name="Kuhn D.N."/>
        </authorList>
    </citation>
    <scope>NUCLEOTIDE SEQUENCE [LARGE SCALE GENOMIC DNA]</scope>
    <source>
        <strain evidence="8">cv. Matina 1-6</strain>
    </source>
</reference>
<dbReference type="InParanoid" id="A0A061DWJ0"/>
<keyword evidence="3 6" id="KW-0812">Transmembrane</keyword>
<keyword evidence="8" id="KW-1185">Reference proteome</keyword>
<evidence type="ECO:0000256" key="5">
    <source>
        <dbReference type="ARBA" id="ARBA00023136"/>
    </source>
</evidence>
<evidence type="ECO:0000256" key="4">
    <source>
        <dbReference type="ARBA" id="ARBA00022989"/>
    </source>
</evidence>
<dbReference type="STRING" id="3641.A0A061DWJ0"/>
<keyword evidence="5 6" id="KW-0472">Membrane</keyword>
<evidence type="ECO:0000256" key="1">
    <source>
        <dbReference type="ARBA" id="ARBA00004370"/>
    </source>
</evidence>
<evidence type="ECO:0000256" key="2">
    <source>
        <dbReference type="ARBA" id="ARBA00006840"/>
    </source>
</evidence>
<name>A0A061DWJ0_THECC</name>
<evidence type="ECO:0000256" key="3">
    <source>
        <dbReference type="ARBA" id="ARBA00022692"/>
    </source>
</evidence>
<sequence length="191" mass="20969">MEARQRKPTMLFHLSNNLLGIIDLLTFLFSIPILGAGISLRKGGMTECVITDDTTLCNIGGFNHGSSLWRASSARAVSWRLCSGKGSGEALPGKAYKEYKLGHYSNWIQKEVNETQNWNKIKNCIVDTKLISTIPSKRVADNLNHSLKKEATVNAVSVVLLIIVYCLGCCAYINNLRDNASNKESKSSSAC</sequence>
<protein>
    <submittedName>
        <fullName evidence="7">Tetraspanin8-like protein</fullName>
    </submittedName>
</protein>
<dbReference type="InterPro" id="IPR044991">
    <property type="entry name" value="TET_plant"/>
</dbReference>
<dbReference type="eggNOG" id="ENOG502QQQH">
    <property type="taxonomic scope" value="Eukaryota"/>
</dbReference>
<comment type="similarity">
    <text evidence="2">Belongs to the tetraspanin (TM4SF) family.</text>
</comment>
<feature type="transmembrane region" description="Helical" evidence="6">
    <location>
        <begin position="21"/>
        <end position="40"/>
    </location>
</feature>